<feature type="domain" description="RNase III" evidence="11">
    <location>
        <begin position="8"/>
        <end position="142"/>
    </location>
</feature>
<keyword evidence="9" id="KW-0963">Cytoplasm</keyword>
<dbReference type="GO" id="GO:0046872">
    <property type="term" value="F:metal ion binding"/>
    <property type="evidence" value="ECO:0007669"/>
    <property type="project" value="UniProtKB-KW"/>
</dbReference>
<evidence type="ECO:0000256" key="3">
    <source>
        <dbReference type="ARBA" id="ARBA00022552"/>
    </source>
</evidence>
<feature type="active site" evidence="9">
    <location>
        <position position="131"/>
    </location>
</feature>
<evidence type="ECO:0000256" key="4">
    <source>
        <dbReference type="ARBA" id="ARBA00022664"/>
    </source>
</evidence>
<dbReference type="CDD" id="cd00593">
    <property type="entry name" value="RIBOc"/>
    <property type="match status" value="1"/>
</dbReference>
<dbReference type="GO" id="GO:0004525">
    <property type="term" value="F:ribonuclease III activity"/>
    <property type="evidence" value="ECO:0007669"/>
    <property type="project" value="UniProtKB-UniRule"/>
</dbReference>
<comment type="subunit">
    <text evidence="9">Homodimer.</text>
</comment>
<dbReference type="SMART" id="SM00358">
    <property type="entry name" value="DSRM"/>
    <property type="match status" value="1"/>
</dbReference>
<dbReference type="InterPro" id="IPR036389">
    <property type="entry name" value="RNase_III_sf"/>
</dbReference>
<dbReference type="GO" id="GO:0003725">
    <property type="term" value="F:double-stranded RNA binding"/>
    <property type="evidence" value="ECO:0007669"/>
    <property type="project" value="TreeGrafter"/>
</dbReference>
<comment type="subcellular location">
    <subcellularLocation>
        <location evidence="9">Cytoplasm</location>
    </subcellularLocation>
</comment>
<comment type="catalytic activity">
    <reaction evidence="1 9">
        <text>Endonucleolytic cleavage to 5'-phosphomonoester.</text>
        <dbReference type="EC" id="3.1.26.3"/>
    </reaction>
</comment>
<evidence type="ECO:0000256" key="1">
    <source>
        <dbReference type="ARBA" id="ARBA00000109"/>
    </source>
</evidence>
<evidence type="ECO:0000256" key="8">
    <source>
        <dbReference type="ARBA" id="ARBA00022884"/>
    </source>
</evidence>
<dbReference type="Pfam" id="PF14622">
    <property type="entry name" value="Ribonucleas_3_3"/>
    <property type="match status" value="1"/>
</dbReference>
<dbReference type="Gene3D" id="3.30.160.20">
    <property type="match status" value="1"/>
</dbReference>
<evidence type="ECO:0000256" key="5">
    <source>
        <dbReference type="ARBA" id="ARBA00022722"/>
    </source>
</evidence>
<keyword evidence="9" id="KW-0479">Metal-binding</keyword>
<evidence type="ECO:0000259" key="11">
    <source>
        <dbReference type="PROSITE" id="PS50142"/>
    </source>
</evidence>
<dbReference type="HAMAP" id="MF_00104">
    <property type="entry name" value="RNase_III"/>
    <property type="match status" value="1"/>
</dbReference>
<feature type="binding site" evidence="9">
    <location>
        <position position="55"/>
    </location>
    <ligand>
        <name>Mg(2+)</name>
        <dbReference type="ChEBI" id="CHEBI:18420"/>
    </ligand>
</feature>
<comment type="function">
    <text evidence="9">Digests double-stranded RNA. Involved in the processing of primary rRNA transcript to yield the immediate precursors to the large and small rRNAs (23S and 16S). Processes some mRNAs, and tRNAs when they are encoded in the rRNA operon. Processes pre-crRNA and tracrRNA of type II CRISPR loci if present in the organism.</text>
</comment>
<keyword evidence="3 9" id="KW-0698">rRNA processing</keyword>
<dbReference type="GO" id="GO:0008033">
    <property type="term" value="P:tRNA processing"/>
    <property type="evidence" value="ECO:0007669"/>
    <property type="project" value="UniProtKB-KW"/>
</dbReference>
<dbReference type="Proteomes" id="UP000318709">
    <property type="component" value="Chromosome"/>
</dbReference>
<organism evidence="12 13">
    <name type="scientific">Formicincola oecophyllae</name>
    <dbReference type="NCBI Taxonomy" id="2558361"/>
    <lineage>
        <taxon>Bacteria</taxon>
        <taxon>Pseudomonadati</taxon>
        <taxon>Pseudomonadota</taxon>
        <taxon>Alphaproteobacteria</taxon>
        <taxon>Acetobacterales</taxon>
        <taxon>Acetobacteraceae</taxon>
        <taxon>Formicincola</taxon>
    </lineage>
</organism>
<dbReference type="PROSITE" id="PS50137">
    <property type="entry name" value="DS_RBD"/>
    <property type="match status" value="1"/>
</dbReference>
<keyword evidence="9" id="KW-0460">Magnesium</keyword>
<keyword evidence="4 9" id="KW-0507">mRNA processing</keyword>
<proteinExistence type="inferred from homology"/>
<evidence type="ECO:0000256" key="7">
    <source>
        <dbReference type="ARBA" id="ARBA00022801"/>
    </source>
</evidence>
<dbReference type="GO" id="GO:0019843">
    <property type="term" value="F:rRNA binding"/>
    <property type="evidence" value="ECO:0007669"/>
    <property type="project" value="UniProtKB-KW"/>
</dbReference>
<keyword evidence="8 9" id="KW-0694">RNA-binding</keyword>
<dbReference type="SUPFAM" id="SSF69065">
    <property type="entry name" value="RNase III domain-like"/>
    <property type="match status" value="1"/>
</dbReference>
<feature type="active site" evidence="9">
    <location>
        <position position="59"/>
    </location>
</feature>
<feature type="binding site" evidence="9">
    <location>
        <position position="128"/>
    </location>
    <ligand>
        <name>Mg(2+)</name>
        <dbReference type="ChEBI" id="CHEBI:18420"/>
    </ligand>
</feature>
<dbReference type="PANTHER" id="PTHR11207:SF0">
    <property type="entry name" value="RIBONUCLEASE 3"/>
    <property type="match status" value="1"/>
</dbReference>
<dbReference type="NCBIfam" id="TIGR02191">
    <property type="entry name" value="RNaseIII"/>
    <property type="match status" value="1"/>
</dbReference>
<dbReference type="SUPFAM" id="SSF54768">
    <property type="entry name" value="dsRNA-binding domain-like"/>
    <property type="match status" value="1"/>
</dbReference>
<dbReference type="PROSITE" id="PS50142">
    <property type="entry name" value="RNASE_3_2"/>
    <property type="match status" value="1"/>
</dbReference>
<dbReference type="GO" id="GO:0006364">
    <property type="term" value="P:rRNA processing"/>
    <property type="evidence" value="ECO:0007669"/>
    <property type="project" value="UniProtKB-UniRule"/>
</dbReference>
<dbReference type="EMBL" id="CP038231">
    <property type="protein sequence ID" value="QDH13880.1"/>
    <property type="molecule type" value="Genomic_DNA"/>
</dbReference>
<accession>A0A4Y6UAA5</accession>
<dbReference type="EC" id="3.1.26.3" evidence="9"/>
<dbReference type="InterPro" id="IPR000999">
    <property type="entry name" value="RNase_III_dom"/>
</dbReference>
<name>A0A4Y6UAA5_9PROT</name>
<evidence type="ECO:0000259" key="10">
    <source>
        <dbReference type="PROSITE" id="PS50137"/>
    </source>
</evidence>
<dbReference type="GO" id="GO:0010468">
    <property type="term" value="P:regulation of gene expression"/>
    <property type="evidence" value="ECO:0007669"/>
    <property type="project" value="TreeGrafter"/>
</dbReference>
<evidence type="ECO:0000313" key="13">
    <source>
        <dbReference type="Proteomes" id="UP000318709"/>
    </source>
</evidence>
<keyword evidence="5 9" id="KW-0540">Nuclease</keyword>
<evidence type="ECO:0000256" key="6">
    <source>
        <dbReference type="ARBA" id="ARBA00022759"/>
    </source>
</evidence>
<dbReference type="CDD" id="cd10845">
    <property type="entry name" value="DSRM_RNAse_III_family"/>
    <property type="match status" value="1"/>
</dbReference>
<dbReference type="PROSITE" id="PS00517">
    <property type="entry name" value="RNASE_3_1"/>
    <property type="match status" value="1"/>
</dbReference>
<keyword evidence="9" id="KW-0819">tRNA processing</keyword>
<dbReference type="FunFam" id="1.10.1520.10:FF:000001">
    <property type="entry name" value="Ribonuclease 3"/>
    <property type="match status" value="1"/>
</dbReference>
<keyword evidence="6 9" id="KW-0255">Endonuclease</keyword>
<keyword evidence="13" id="KW-1185">Reference proteome</keyword>
<dbReference type="AlphaFoldDB" id="A0A4Y6UAA5"/>
<dbReference type="PANTHER" id="PTHR11207">
    <property type="entry name" value="RIBONUCLEASE III"/>
    <property type="match status" value="1"/>
</dbReference>
<dbReference type="SMART" id="SM00535">
    <property type="entry name" value="RIBOc"/>
    <property type="match status" value="1"/>
</dbReference>
<dbReference type="InterPro" id="IPR011907">
    <property type="entry name" value="RNase_III"/>
</dbReference>
<sequence>MADRTAAAQALLGKLDYRFSNPALFEEALTHRSALSRHANRKGQQKGAGSNERLEFVGDRVLGLVMAQWLFERHPQDQEGALGGRHGYLVSRPVLAEVASAIGLPAALHVASHEEEAGVLKRDTVRADAMEALLGAVFLDGGLEPARSIVRRLWQTHVEEEKKPHKEPKTRLQEHLLGKAQGLPDYVVLSSEGPSHKPVFRVEVRGGGQRAEGVAGSKRAAETEAASALLAKLEGGAPQDPA</sequence>
<dbReference type="InterPro" id="IPR014720">
    <property type="entry name" value="dsRBD_dom"/>
</dbReference>
<feature type="binding site" evidence="9">
    <location>
        <position position="131"/>
    </location>
    <ligand>
        <name>Mg(2+)</name>
        <dbReference type="ChEBI" id="CHEBI:18420"/>
    </ligand>
</feature>
<feature type="domain" description="DRBM" evidence="10">
    <location>
        <begin position="167"/>
        <end position="235"/>
    </location>
</feature>
<comment type="similarity">
    <text evidence="2">Belongs to the ribonuclease III family.</text>
</comment>
<dbReference type="Pfam" id="PF00035">
    <property type="entry name" value="dsrm"/>
    <property type="match status" value="1"/>
</dbReference>
<dbReference type="OrthoDB" id="9805026at2"/>
<comment type="cofactor">
    <cofactor evidence="9">
        <name>Mg(2+)</name>
        <dbReference type="ChEBI" id="CHEBI:18420"/>
    </cofactor>
</comment>
<gene>
    <name evidence="9 12" type="primary">rnc</name>
    <name evidence="12" type="ORF">E3E12_06420</name>
</gene>
<dbReference type="RefSeq" id="WP_141443589.1">
    <property type="nucleotide sequence ID" value="NZ_CP038231.1"/>
</dbReference>
<evidence type="ECO:0000256" key="9">
    <source>
        <dbReference type="HAMAP-Rule" id="MF_00104"/>
    </source>
</evidence>
<reference evidence="12 13" key="1">
    <citation type="submission" date="2019-03" db="EMBL/GenBank/DDBJ databases">
        <title>The complete genome sequence of Swingsia_sp. F3b2 LMG30590(T).</title>
        <authorList>
            <person name="Chua K.-O."/>
            <person name="Chan K.-G."/>
            <person name="See-Too W.-S."/>
        </authorList>
    </citation>
    <scope>NUCLEOTIDE SEQUENCE [LARGE SCALE GENOMIC DNA]</scope>
    <source>
        <strain evidence="12 13">F3b2</strain>
    </source>
</reference>
<dbReference type="KEGG" id="swf:E3E12_06420"/>
<dbReference type="Gene3D" id="1.10.1520.10">
    <property type="entry name" value="Ribonuclease III domain"/>
    <property type="match status" value="1"/>
</dbReference>
<keyword evidence="7 9" id="KW-0378">Hydrolase</keyword>
<evidence type="ECO:0000256" key="2">
    <source>
        <dbReference type="ARBA" id="ARBA00010183"/>
    </source>
</evidence>
<keyword evidence="9" id="KW-0699">rRNA-binding</keyword>
<dbReference type="GO" id="GO:0005737">
    <property type="term" value="C:cytoplasm"/>
    <property type="evidence" value="ECO:0007669"/>
    <property type="project" value="UniProtKB-SubCell"/>
</dbReference>
<evidence type="ECO:0000313" key="12">
    <source>
        <dbReference type="EMBL" id="QDH13880.1"/>
    </source>
</evidence>
<dbReference type="GO" id="GO:0006397">
    <property type="term" value="P:mRNA processing"/>
    <property type="evidence" value="ECO:0007669"/>
    <property type="project" value="UniProtKB-UniRule"/>
</dbReference>
<protein>
    <recommendedName>
        <fullName evidence="9">Ribonuclease 3</fullName>
        <ecNumber evidence="9">3.1.26.3</ecNumber>
    </recommendedName>
    <alternativeName>
        <fullName evidence="9">Ribonuclease III</fullName>
        <shortName evidence="9">RNase III</shortName>
    </alternativeName>
</protein>